<dbReference type="STRING" id="366533.SAMN05444339_102157"/>
<dbReference type="RefSeq" id="WP_072856309.1">
    <property type="nucleotide sequence ID" value="NZ_FQUE01000002.1"/>
</dbReference>
<feature type="modified residue" description="4-aspartylphosphate" evidence="1">
    <location>
        <position position="64"/>
    </location>
</feature>
<dbReference type="EMBL" id="FQUE01000002">
    <property type="protein sequence ID" value="SHE82228.1"/>
    <property type="molecule type" value="Genomic_DNA"/>
</dbReference>
<dbReference type="AlphaFoldDB" id="A0A1M4WLX5"/>
<organism evidence="3 4">
    <name type="scientific">Loktanella atrilutea</name>
    <dbReference type="NCBI Taxonomy" id="366533"/>
    <lineage>
        <taxon>Bacteria</taxon>
        <taxon>Pseudomonadati</taxon>
        <taxon>Pseudomonadota</taxon>
        <taxon>Alphaproteobacteria</taxon>
        <taxon>Rhodobacterales</taxon>
        <taxon>Roseobacteraceae</taxon>
        <taxon>Loktanella</taxon>
    </lineage>
</organism>
<protein>
    <submittedName>
        <fullName evidence="3">Response regulator receiver domain-containing protein</fullName>
    </submittedName>
</protein>
<dbReference type="OrthoDB" id="7874292at2"/>
<dbReference type="SUPFAM" id="SSF52172">
    <property type="entry name" value="CheY-like"/>
    <property type="match status" value="1"/>
</dbReference>
<evidence type="ECO:0000313" key="4">
    <source>
        <dbReference type="Proteomes" id="UP000183987"/>
    </source>
</evidence>
<reference evidence="4" key="1">
    <citation type="submission" date="2016-11" db="EMBL/GenBank/DDBJ databases">
        <authorList>
            <person name="Varghese N."/>
            <person name="Submissions S."/>
        </authorList>
    </citation>
    <scope>NUCLEOTIDE SEQUENCE [LARGE SCALE GENOMIC DNA]</scope>
    <source>
        <strain evidence="4">DSM 29326</strain>
    </source>
</reference>
<dbReference type="PROSITE" id="PS50110">
    <property type="entry name" value="RESPONSE_REGULATORY"/>
    <property type="match status" value="1"/>
</dbReference>
<accession>A0A1M4WLX5</accession>
<evidence type="ECO:0000313" key="3">
    <source>
        <dbReference type="EMBL" id="SHE82228.1"/>
    </source>
</evidence>
<proteinExistence type="predicted"/>
<evidence type="ECO:0000256" key="1">
    <source>
        <dbReference type="PROSITE-ProRule" id="PRU00169"/>
    </source>
</evidence>
<dbReference type="InterPro" id="IPR001789">
    <property type="entry name" value="Sig_transdc_resp-reg_receiver"/>
</dbReference>
<keyword evidence="4" id="KW-1185">Reference proteome</keyword>
<dbReference type="GO" id="GO:0000160">
    <property type="term" value="P:phosphorelay signal transduction system"/>
    <property type="evidence" value="ECO:0007669"/>
    <property type="project" value="InterPro"/>
</dbReference>
<dbReference type="Gene3D" id="3.40.50.2300">
    <property type="match status" value="1"/>
</dbReference>
<gene>
    <name evidence="3" type="ORF">SAMN05444339_102157</name>
</gene>
<name>A0A1M4WLX5_LOKAT</name>
<dbReference type="InterPro" id="IPR011006">
    <property type="entry name" value="CheY-like_superfamily"/>
</dbReference>
<feature type="domain" description="Response regulatory" evidence="2">
    <location>
        <begin position="15"/>
        <end position="130"/>
    </location>
</feature>
<keyword evidence="1" id="KW-0597">Phosphoprotein</keyword>
<evidence type="ECO:0000259" key="2">
    <source>
        <dbReference type="PROSITE" id="PS50110"/>
    </source>
</evidence>
<sequence>MTSFIDIPTGPAALRVLIVQSDAALGADWARHLEGQGLAVTLAATADAALKALRRRDFHAIILDMVLSDGNALIVADIAAFRQPGASVICVTDDSFFSDGSIFNHCATARLMLERGTPPEELAAIVSHYGARSTTPVR</sequence>
<dbReference type="Proteomes" id="UP000183987">
    <property type="component" value="Unassembled WGS sequence"/>
</dbReference>